<dbReference type="CDD" id="cd22165">
    <property type="entry name" value="F-box_AtSKIP22-like"/>
    <property type="match status" value="1"/>
</dbReference>
<dbReference type="Gene3D" id="1.20.1280.50">
    <property type="match status" value="1"/>
</dbReference>
<dbReference type="InterPro" id="IPR036047">
    <property type="entry name" value="F-box-like_dom_sf"/>
</dbReference>
<evidence type="ECO:0000259" key="1">
    <source>
        <dbReference type="PROSITE" id="PS50181"/>
    </source>
</evidence>
<gene>
    <name evidence="2" type="ORF">GA_TR3975_c0_g1_i1_g.14031</name>
</gene>
<dbReference type="SMART" id="SM00256">
    <property type="entry name" value="FBOX"/>
    <property type="match status" value="1"/>
</dbReference>
<dbReference type="InterPro" id="IPR001810">
    <property type="entry name" value="F-box_dom"/>
</dbReference>
<sequence length="377" mass="42869">MNLELRRIETNDTINFEFSAACTLHDLRLQINESTTPSSVYLSLHCNDDELQPTLRSLGVTLTGYLIYYSLDPSAFIPLDHKYVSASLAEAQKTDQELTENATLVQESEKNQATVSDSTNIRAVRNRGAEEPSVLENVVTEGQERLDEPLFLKKIRLEESGDMSCELVMSVHAVMLESGFLLFDQDSDMRFRFSEEISLSYTLPALIKANESTSGIEPVSLKFRRLGGHMVVVYGSLGSGGSVRKVYFDKRRYVHIVGLLMETEREDTLSIHRAVLMCWRMIKDGLVTPLLIDLCYETGLKPPPCLMCLPLELKRKIVECLHGMFVARLACVSSEFRDLASDNDLWKQKCLEEYEDLVTGRNYNVVDWKDKFAIHWM</sequence>
<dbReference type="AlphaFoldDB" id="A0A1J3CUT7"/>
<name>A0A1J3CUT7_NOCCA</name>
<accession>A0A1J3CUT7</accession>
<evidence type="ECO:0000313" key="2">
    <source>
        <dbReference type="EMBL" id="JAU11603.1"/>
    </source>
</evidence>
<dbReference type="SUPFAM" id="SSF81383">
    <property type="entry name" value="F-box domain"/>
    <property type="match status" value="1"/>
</dbReference>
<dbReference type="Pfam" id="PF12937">
    <property type="entry name" value="F-box-like"/>
    <property type="match status" value="1"/>
</dbReference>
<protein>
    <submittedName>
        <fullName evidence="2">F-box protein SKIP22</fullName>
    </submittedName>
</protein>
<dbReference type="EMBL" id="GEVI01020717">
    <property type="protein sequence ID" value="JAU11603.1"/>
    <property type="molecule type" value="Transcribed_RNA"/>
</dbReference>
<dbReference type="PROSITE" id="PS50181">
    <property type="entry name" value="FBOX"/>
    <property type="match status" value="1"/>
</dbReference>
<proteinExistence type="predicted"/>
<dbReference type="PANTHER" id="PTHR47602:SF2">
    <property type="entry name" value="F-BOX PROTEIN SKIP22"/>
    <property type="match status" value="1"/>
</dbReference>
<feature type="domain" description="F-box" evidence="1">
    <location>
        <begin position="303"/>
        <end position="349"/>
    </location>
</feature>
<organism evidence="2">
    <name type="scientific">Noccaea caerulescens</name>
    <name type="common">Alpine penny-cress</name>
    <name type="synonym">Thlaspi caerulescens</name>
    <dbReference type="NCBI Taxonomy" id="107243"/>
    <lineage>
        <taxon>Eukaryota</taxon>
        <taxon>Viridiplantae</taxon>
        <taxon>Streptophyta</taxon>
        <taxon>Embryophyta</taxon>
        <taxon>Tracheophyta</taxon>
        <taxon>Spermatophyta</taxon>
        <taxon>Magnoliopsida</taxon>
        <taxon>eudicotyledons</taxon>
        <taxon>Gunneridae</taxon>
        <taxon>Pentapetalae</taxon>
        <taxon>rosids</taxon>
        <taxon>malvids</taxon>
        <taxon>Brassicales</taxon>
        <taxon>Brassicaceae</taxon>
        <taxon>Coluteocarpeae</taxon>
        <taxon>Noccaea</taxon>
    </lineage>
</organism>
<dbReference type="PANTHER" id="PTHR47602">
    <property type="entry name" value="F-BOX PROTEIN SKIP22"/>
    <property type="match status" value="1"/>
</dbReference>
<reference evidence="2" key="1">
    <citation type="submission" date="2016-07" db="EMBL/GenBank/DDBJ databases">
        <title>De novo transcriptome assembly of four accessions of the metal hyperaccumulator plant Noccaea caerulescens.</title>
        <authorList>
            <person name="Blande D."/>
            <person name="Halimaa P."/>
            <person name="Tervahauta A.I."/>
            <person name="Aarts M.G."/>
            <person name="Karenlampi S.O."/>
        </authorList>
    </citation>
    <scope>NUCLEOTIDE SEQUENCE</scope>
</reference>
<dbReference type="Gene3D" id="3.40.1000.30">
    <property type="match status" value="1"/>
</dbReference>